<reference evidence="1" key="1">
    <citation type="submission" date="2023-06" db="EMBL/GenBank/DDBJ databases">
        <authorList>
            <person name="Jiang Y."/>
            <person name="Liu Q."/>
        </authorList>
    </citation>
    <scope>NUCLEOTIDE SEQUENCE</scope>
    <source>
        <strain evidence="1">CGMCC 1.12090</strain>
    </source>
</reference>
<evidence type="ECO:0008006" key="3">
    <source>
        <dbReference type="Google" id="ProtNLM"/>
    </source>
</evidence>
<organism evidence="1 2">
    <name type="scientific">Variovorax ginsengisoli</name>
    <dbReference type="NCBI Taxonomy" id="363844"/>
    <lineage>
        <taxon>Bacteria</taxon>
        <taxon>Pseudomonadati</taxon>
        <taxon>Pseudomonadota</taxon>
        <taxon>Betaproteobacteria</taxon>
        <taxon>Burkholderiales</taxon>
        <taxon>Comamonadaceae</taxon>
        <taxon>Variovorax</taxon>
    </lineage>
</organism>
<evidence type="ECO:0000313" key="1">
    <source>
        <dbReference type="EMBL" id="MDO1536933.1"/>
    </source>
</evidence>
<dbReference type="RefSeq" id="WP_301815147.1">
    <property type="nucleotide sequence ID" value="NZ_JAUJZH010000033.1"/>
</dbReference>
<dbReference type="InterPro" id="IPR036390">
    <property type="entry name" value="WH_DNA-bd_sf"/>
</dbReference>
<protein>
    <recommendedName>
        <fullName evidence="3">Transcriptional regulator</fullName>
    </recommendedName>
</protein>
<dbReference type="SUPFAM" id="SSF46785">
    <property type="entry name" value="Winged helix' DNA-binding domain"/>
    <property type="match status" value="1"/>
</dbReference>
<dbReference type="EMBL" id="JAUKVY010000033">
    <property type="protein sequence ID" value="MDO1536933.1"/>
    <property type="molecule type" value="Genomic_DNA"/>
</dbReference>
<keyword evidence="2" id="KW-1185">Reference proteome</keyword>
<gene>
    <name evidence="1" type="ORF">Q2T77_32150</name>
</gene>
<dbReference type="Proteomes" id="UP001169027">
    <property type="component" value="Unassembled WGS sequence"/>
</dbReference>
<proteinExistence type="predicted"/>
<comment type="caution">
    <text evidence="1">The sequence shown here is derived from an EMBL/GenBank/DDBJ whole genome shotgun (WGS) entry which is preliminary data.</text>
</comment>
<name>A0ABT8SDM2_9BURK</name>
<evidence type="ECO:0000313" key="2">
    <source>
        <dbReference type="Proteomes" id="UP001169027"/>
    </source>
</evidence>
<dbReference type="Gene3D" id="1.10.10.10">
    <property type="entry name" value="Winged helix-like DNA-binding domain superfamily/Winged helix DNA-binding domain"/>
    <property type="match status" value="1"/>
</dbReference>
<accession>A0ABT8SDM2</accession>
<dbReference type="InterPro" id="IPR036388">
    <property type="entry name" value="WH-like_DNA-bd_sf"/>
</dbReference>
<sequence length="93" mass="10234">MSTPADSLLGKLLAVLLDAHDDKGRVPIMHLRRQFGLPLTDLMRALSTLMEAKLVELTRLPDQNIAAALTEAGLGLARQNHGLRLEAQRKTVR</sequence>